<proteinExistence type="predicted"/>
<reference evidence="1 2" key="1">
    <citation type="submission" date="2024-09" db="EMBL/GenBank/DDBJ databases">
        <authorList>
            <person name="Lee S.D."/>
        </authorList>
    </citation>
    <scope>NUCLEOTIDE SEQUENCE [LARGE SCALE GENOMIC DNA]</scope>
    <source>
        <strain evidence="1 2">N1-5</strain>
    </source>
</reference>
<keyword evidence="2" id="KW-1185">Reference proteome</keyword>
<comment type="caution">
    <text evidence="1">The sequence shown here is derived from an EMBL/GenBank/DDBJ whole genome shotgun (WGS) entry which is preliminary data.</text>
</comment>
<dbReference type="EMBL" id="JBHEZZ010000004">
    <property type="protein sequence ID" value="MFC1401775.1"/>
    <property type="molecule type" value="Genomic_DNA"/>
</dbReference>
<evidence type="ECO:0000313" key="2">
    <source>
        <dbReference type="Proteomes" id="UP001592528"/>
    </source>
</evidence>
<dbReference type="RefSeq" id="WP_157624031.1">
    <property type="nucleotide sequence ID" value="NZ_JBHEZZ010000004.1"/>
</dbReference>
<name>A0ABV6UJZ2_9ACTN</name>
<evidence type="ECO:0000313" key="1">
    <source>
        <dbReference type="EMBL" id="MFC1401775.1"/>
    </source>
</evidence>
<gene>
    <name evidence="1" type="ORF">ACEZDJ_10785</name>
</gene>
<accession>A0ABV6UJZ2</accession>
<organism evidence="1 2">
    <name type="scientific">Streptacidiphilus cavernicola</name>
    <dbReference type="NCBI Taxonomy" id="3342716"/>
    <lineage>
        <taxon>Bacteria</taxon>
        <taxon>Bacillati</taxon>
        <taxon>Actinomycetota</taxon>
        <taxon>Actinomycetes</taxon>
        <taxon>Kitasatosporales</taxon>
        <taxon>Streptomycetaceae</taxon>
        <taxon>Streptacidiphilus</taxon>
    </lineage>
</organism>
<protein>
    <submittedName>
        <fullName evidence="1">Nif11-like leader peptide family natural product</fullName>
    </submittedName>
</protein>
<sequence>MTATPRAPVHQSSIRGESESTADIFAFLRELDENPALLSVLAIQGKDEVLAAAEGLGLGFTEQEFDTGIWSLEARLADRRGEPFSEKFTLWHLMWGQSYLEYLVKDLMPALQDTGLLP</sequence>
<dbReference type="Proteomes" id="UP001592528">
    <property type="component" value="Unassembled WGS sequence"/>
</dbReference>